<feature type="compositionally biased region" description="Low complexity" evidence="1">
    <location>
        <begin position="325"/>
        <end position="339"/>
    </location>
</feature>
<proteinExistence type="predicted"/>
<evidence type="ECO:0000313" key="3">
    <source>
        <dbReference type="EMBL" id="KAF2271912.1"/>
    </source>
</evidence>
<feature type="transmembrane region" description="Helical" evidence="2">
    <location>
        <begin position="79"/>
        <end position="102"/>
    </location>
</feature>
<keyword evidence="4" id="KW-1185">Reference proteome</keyword>
<feature type="transmembrane region" description="Helical" evidence="2">
    <location>
        <begin position="158"/>
        <end position="177"/>
    </location>
</feature>
<sequence>MSPLRPTSSALLRREDEIQKPTDPDGLILEAWAQGFMVGSLIIMAFITMANMRRGVLLHKLILGIWQGFWLFFHRPVYAWWLSVGAIPLNASWSLHNVVSWMKIKPFLSRPVSWAFIGSIILVQPYWVVEIYANFAYFHKKNELFIRTRPWEALCRDPWWIFTTVALVWIIKTQYDLTLKEIIRISPRFGIMLLAMVISVIFIILDICSVTSAFQSTLPVGINPFWKLAFVFKCLTDMVVLDDFKTALDRLRAFKISRIGSFCQDTSDRRTWDNRHLVEAWEREASDPYRDPLSNSFPSPDPAVVDETNFLGSGDHSSGKQRTPSEQAGNQASSSSQGHSSRDLGEINGDPENIVSSALYGPPLKPVDPVFLSRPNGDHNHGWPATQDSASVRDYARAIREVELGPWRTR</sequence>
<dbReference type="AlphaFoldDB" id="A0A6A6J693"/>
<accession>A0A6A6J693</accession>
<keyword evidence="2" id="KW-0812">Transmembrane</keyword>
<dbReference type="GeneID" id="54549261"/>
<feature type="region of interest" description="Disordered" evidence="1">
    <location>
        <begin position="287"/>
        <end position="390"/>
    </location>
</feature>
<dbReference type="RefSeq" id="XP_033649451.1">
    <property type="nucleotide sequence ID" value="XM_033796086.1"/>
</dbReference>
<gene>
    <name evidence="3" type="ORF">EI97DRAFT_386865</name>
</gene>
<feature type="transmembrane region" description="Helical" evidence="2">
    <location>
        <begin position="189"/>
        <end position="214"/>
    </location>
</feature>
<reference evidence="3" key="1">
    <citation type="journal article" date="2020" name="Stud. Mycol.">
        <title>101 Dothideomycetes genomes: a test case for predicting lifestyles and emergence of pathogens.</title>
        <authorList>
            <person name="Haridas S."/>
            <person name="Albert R."/>
            <person name="Binder M."/>
            <person name="Bloem J."/>
            <person name="Labutti K."/>
            <person name="Salamov A."/>
            <person name="Andreopoulos B."/>
            <person name="Baker S."/>
            <person name="Barry K."/>
            <person name="Bills G."/>
            <person name="Bluhm B."/>
            <person name="Cannon C."/>
            <person name="Castanera R."/>
            <person name="Culley D."/>
            <person name="Daum C."/>
            <person name="Ezra D."/>
            <person name="Gonzalez J."/>
            <person name="Henrissat B."/>
            <person name="Kuo A."/>
            <person name="Liang C."/>
            <person name="Lipzen A."/>
            <person name="Lutzoni F."/>
            <person name="Magnuson J."/>
            <person name="Mondo S."/>
            <person name="Nolan M."/>
            <person name="Ohm R."/>
            <person name="Pangilinan J."/>
            <person name="Park H.-J."/>
            <person name="Ramirez L."/>
            <person name="Alfaro M."/>
            <person name="Sun H."/>
            <person name="Tritt A."/>
            <person name="Yoshinaga Y."/>
            <person name="Zwiers L.-H."/>
            <person name="Turgeon B."/>
            <person name="Goodwin S."/>
            <person name="Spatafora J."/>
            <person name="Crous P."/>
            <person name="Grigoriev I."/>
        </authorList>
    </citation>
    <scope>NUCLEOTIDE SEQUENCE</scope>
    <source>
        <strain evidence="3">CBS 379.55</strain>
    </source>
</reference>
<evidence type="ECO:0000256" key="2">
    <source>
        <dbReference type="SAM" id="Phobius"/>
    </source>
</evidence>
<feature type="transmembrane region" description="Helical" evidence="2">
    <location>
        <begin position="114"/>
        <end position="138"/>
    </location>
</feature>
<keyword evidence="2" id="KW-0472">Membrane</keyword>
<keyword evidence="2" id="KW-1133">Transmembrane helix</keyword>
<dbReference type="PANTHER" id="PTHR42029">
    <property type="entry name" value="AN04G07800"/>
    <property type="match status" value="1"/>
</dbReference>
<evidence type="ECO:0000256" key="1">
    <source>
        <dbReference type="SAM" id="MobiDB-lite"/>
    </source>
</evidence>
<name>A0A6A6J693_WESOR</name>
<feature type="transmembrane region" description="Helical" evidence="2">
    <location>
        <begin position="31"/>
        <end position="50"/>
    </location>
</feature>
<protein>
    <submittedName>
        <fullName evidence="3">Uncharacterized protein</fullName>
    </submittedName>
</protein>
<dbReference type="EMBL" id="ML986530">
    <property type="protein sequence ID" value="KAF2271912.1"/>
    <property type="molecule type" value="Genomic_DNA"/>
</dbReference>
<dbReference type="PANTHER" id="PTHR42029:SF3">
    <property type="entry name" value="AN04G07800"/>
    <property type="match status" value="1"/>
</dbReference>
<dbReference type="Proteomes" id="UP000800097">
    <property type="component" value="Unassembled WGS sequence"/>
</dbReference>
<feature type="transmembrane region" description="Helical" evidence="2">
    <location>
        <begin position="57"/>
        <end position="73"/>
    </location>
</feature>
<evidence type="ECO:0000313" key="4">
    <source>
        <dbReference type="Proteomes" id="UP000800097"/>
    </source>
</evidence>
<organism evidence="3 4">
    <name type="scientific">Westerdykella ornata</name>
    <dbReference type="NCBI Taxonomy" id="318751"/>
    <lineage>
        <taxon>Eukaryota</taxon>
        <taxon>Fungi</taxon>
        <taxon>Dikarya</taxon>
        <taxon>Ascomycota</taxon>
        <taxon>Pezizomycotina</taxon>
        <taxon>Dothideomycetes</taxon>
        <taxon>Pleosporomycetidae</taxon>
        <taxon>Pleosporales</taxon>
        <taxon>Sporormiaceae</taxon>
        <taxon>Westerdykella</taxon>
    </lineage>
</organism>
<dbReference type="OrthoDB" id="5420247at2759"/>